<sequence>MFNYNGTNGSYQLSLQEQIVTASFVGAINGRMLESFASQLQSIINDSALTHWGYISNSQRLSAATPDAQQKMIALAKHMRAHGCQASAFVIDSAIAISQLDKVRQSLHLEGNTRDIIFSCYDEALRYVKQQLNPLVLGS</sequence>
<dbReference type="EMBL" id="PNCG01000002">
    <property type="protein sequence ID" value="TMP88124.1"/>
    <property type="molecule type" value="Genomic_DNA"/>
</dbReference>
<evidence type="ECO:0000313" key="4">
    <source>
        <dbReference type="Proteomes" id="UP000305874"/>
    </source>
</evidence>
<dbReference type="OrthoDB" id="6306265at2"/>
<dbReference type="GeneID" id="58227647"/>
<dbReference type="Proteomes" id="UP000305874">
    <property type="component" value="Unassembled WGS sequence"/>
</dbReference>
<gene>
    <name evidence="2" type="ORF">CWC05_01400</name>
    <name evidence="1" type="ORF">TW72_03995</name>
</gene>
<dbReference type="EMBL" id="JXXZ01000003">
    <property type="protein sequence ID" value="KJZ01441.1"/>
    <property type="molecule type" value="Genomic_DNA"/>
</dbReference>
<proteinExistence type="predicted"/>
<dbReference type="eggNOG" id="ENOG5032UJA">
    <property type="taxonomic scope" value="Bacteria"/>
</dbReference>
<reference evidence="4" key="3">
    <citation type="submission" date="2019-06" db="EMBL/GenBank/DDBJ databases">
        <title>Co-occurence of chitin degradation, pigmentation and bioactivity in marine Pseudoalteromonas.</title>
        <authorList>
            <person name="Sonnenschein E.C."/>
            <person name="Bech P.K."/>
        </authorList>
    </citation>
    <scope>NUCLEOTIDE SEQUENCE [LARGE SCALE GENOMIC DNA]</scope>
    <source>
        <strain evidence="4">S2897</strain>
    </source>
</reference>
<dbReference type="Proteomes" id="UP000033664">
    <property type="component" value="Unassembled WGS sequence"/>
</dbReference>
<reference evidence="2 4" key="2">
    <citation type="submission" date="2017-12" db="EMBL/GenBank/DDBJ databases">
        <authorList>
            <person name="Paulsen S."/>
            <person name="Gram L.K."/>
        </authorList>
    </citation>
    <scope>NUCLEOTIDE SEQUENCE [LARGE SCALE GENOMIC DNA]</scope>
    <source>
        <strain evidence="2 4">S2897</strain>
    </source>
</reference>
<comment type="caution">
    <text evidence="1">The sequence shown here is derived from an EMBL/GenBank/DDBJ whole genome shotgun (WGS) entry which is preliminary data.</text>
</comment>
<organism evidence="1 3">
    <name type="scientific">Pseudoalteromonas ruthenica</name>
    <dbReference type="NCBI Taxonomy" id="151081"/>
    <lineage>
        <taxon>Bacteria</taxon>
        <taxon>Pseudomonadati</taxon>
        <taxon>Pseudomonadota</taxon>
        <taxon>Gammaproteobacteria</taxon>
        <taxon>Alteromonadales</taxon>
        <taxon>Pseudoalteromonadaceae</taxon>
        <taxon>Pseudoalteromonas</taxon>
    </lineage>
</organism>
<reference evidence="1 3" key="1">
    <citation type="journal article" date="2015" name="BMC Genomics">
        <title>Genome mining reveals unlocked bioactive potential of marine Gram-negative bacteria.</title>
        <authorList>
            <person name="Machado H."/>
            <person name="Sonnenschein E.C."/>
            <person name="Melchiorsen J."/>
            <person name="Gram L."/>
        </authorList>
    </citation>
    <scope>NUCLEOTIDE SEQUENCE [LARGE SCALE GENOMIC DNA]</scope>
    <source>
        <strain evidence="1 3">S3137</strain>
    </source>
</reference>
<evidence type="ECO:0000313" key="2">
    <source>
        <dbReference type="EMBL" id="TMP88124.1"/>
    </source>
</evidence>
<dbReference type="STRING" id="151081.TW72_03995"/>
<dbReference type="PATRIC" id="fig|151081.8.peg.850"/>
<keyword evidence="3" id="KW-1185">Reference proteome</keyword>
<evidence type="ECO:0000313" key="1">
    <source>
        <dbReference type="EMBL" id="KJZ01441.1"/>
    </source>
</evidence>
<reference evidence="2" key="4">
    <citation type="submission" date="2019-09" db="EMBL/GenBank/DDBJ databases">
        <title>Co-occurence of chitin degradation, pigmentation and bioactivity in marine Pseudoalteromonas.</title>
        <authorList>
            <person name="Sonnenschein E.C."/>
            <person name="Bech P.K."/>
        </authorList>
    </citation>
    <scope>NUCLEOTIDE SEQUENCE</scope>
    <source>
        <strain evidence="2">S2897</strain>
    </source>
</reference>
<dbReference type="RefSeq" id="WP_045978637.1">
    <property type="nucleotide sequence ID" value="NZ_DJHQ01000034.1"/>
</dbReference>
<accession>A0A0F4Q171</accession>
<name>A0A0F4Q171_9GAMM</name>
<evidence type="ECO:0000313" key="3">
    <source>
        <dbReference type="Proteomes" id="UP000033664"/>
    </source>
</evidence>
<protein>
    <submittedName>
        <fullName evidence="1">Uncharacterized protein</fullName>
    </submittedName>
</protein>
<dbReference type="AlphaFoldDB" id="A0A0F4Q171"/>